<dbReference type="EMBL" id="DSBX01000066">
    <property type="protein sequence ID" value="HDQ99012.1"/>
    <property type="molecule type" value="Genomic_DNA"/>
</dbReference>
<evidence type="ECO:0008006" key="2">
    <source>
        <dbReference type="Google" id="ProtNLM"/>
    </source>
</evidence>
<protein>
    <recommendedName>
        <fullName evidence="2">Pilus formation protein N-terminal domain-containing protein</fullName>
    </recommendedName>
</protein>
<feature type="non-terminal residue" evidence="1">
    <location>
        <position position="215"/>
    </location>
</feature>
<comment type="caution">
    <text evidence="1">The sequence shown here is derived from an EMBL/GenBank/DDBJ whole genome shotgun (WGS) entry which is preliminary data.</text>
</comment>
<gene>
    <name evidence="1" type="ORF">ENN51_01805</name>
</gene>
<name>A0A7V0T4H8_UNCW3</name>
<accession>A0A7V0T4H8</accession>
<proteinExistence type="predicted"/>
<sequence length="215" mass="23371">MRKEGITFVLLCLVLCGSGLARDFAVRVGEIKTVSVPGYSFPGRVRGDYSDYFTLSSLRDNTMDIKGLRAGRASFTVSTSHGPRTYVVEVSDARVPISPQEIRTLLADLQDITVTPVGDKLIVSGRIMSSKERVRLDRVLKMYEGMVEDMTTGTEVMVDVAMTLIEVKTEKGSGVGFLDIIPTANVDYTNITDQGEGGRLIGEFSDGRLGFSVSA</sequence>
<reference evidence="1" key="1">
    <citation type="journal article" date="2020" name="mSystems">
        <title>Genome- and Community-Level Interaction Insights into Carbon Utilization and Element Cycling Functions of Hydrothermarchaeota in Hydrothermal Sediment.</title>
        <authorList>
            <person name="Zhou Z."/>
            <person name="Liu Y."/>
            <person name="Xu W."/>
            <person name="Pan J."/>
            <person name="Luo Z.H."/>
            <person name="Li M."/>
        </authorList>
    </citation>
    <scope>NUCLEOTIDE SEQUENCE [LARGE SCALE GENOMIC DNA]</scope>
    <source>
        <strain evidence="1">SpSt-1182</strain>
    </source>
</reference>
<evidence type="ECO:0000313" key="1">
    <source>
        <dbReference type="EMBL" id="HDQ99012.1"/>
    </source>
</evidence>
<dbReference type="Proteomes" id="UP000885672">
    <property type="component" value="Unassembled WGS sequence"/>
</dbReference>
<organism evidence="1">
    <name type="scientific">candidate division WOR-3 bacterium</name>
    <dbReference type="NCBI Taxonomy" id="2052148"/>
    <lineage>
        <taxon>Bacteria</taxon>
        <taxon>Bacteria division WOR-3</taxon>
    </lineage>
</organism>
<dbReference type="AlphaFoldDB" id="A0A7V0T4H8"/>